<dbReference type="GO" id="GO:0005840">
    <property type="term" value="C:ribosome"/>
    <property type="evidence" value="ECO:0007669"/>
    <property type="project" value="InterPro"/>
</dbReference>
<organism evidence="8 9">
    <name type="scientific">Mesohalobacter halotolerans</name>
    <dbReference type="NCBI Taxonomy" id="1883405"/>
    <lineage>
        <taxon>Bacteria</taxon>
        <taxon>Pseudomonadati</taxon>
        <taxon>Bacteroidota</taxon>
        <taxon>Flavobacteriia</taxon>
        <taxon>Flavobacteriales</taxon>
        <taxon>Flavobacteriaceae</taxon>
        <taxon>Mesohalobacter</taxon>
    </lineage>
</organism>
<dbReference type="OrthoDB" id="9810331at2"/>
<dbReference type="GO" id="GO:0043022">
    <property type="term" value="F:ribosome binding"/>
    <property type="evidence" value="ECO:0007669"/>
    <property type="project" value="InterPro"/>
</dbReference>
<gene>
    <name evidence="5 8" type="primary">rimM</name>
    <name evidence="8" type="ORF">FCN74_00095</name>
</gene>
<dbReference type="HAMAP" id="MF_00014">
    <property type="entry name" value="Ribosome_mat_RimM"/>
    <property type="match status" value="1"/>
</dbReference>
<comment type="subunit">
    <text evidence="5">Binds ribosomal protein uS19.</text>
</comment>
<evidence type="ECO:0000313" key="8">
    <source>
        <dbReference type="EMBL" id="TKS56863.1"/>
    </source>
</evidence>
<dbReference type="InterPro" id="IPR056792">
    <property type="entry name" value="PRC_RimM"/>
</dbReference>
<evidence type="ECO:0000256" key="4">
    <source>
        <dbReference type="ARBA" id="ARBA00023186"/>
    </source>
</evidence>
<evidence type="ECO:0000313" key="9">
    <source>
        <dbReference type="Proteomes" id="UP000306552"/>
    </source>
</evidence>
<dbReference type="SUPFAM" id="SSF50346">
    <property type="entry name" value="PRC-barrel domain"/>
    <property type="match status" value="1"/>
</dbReference>
<evidence type="ECO:0000256" key="1">
    <source>
        <dbReference type="ARBA" id="ARBA00022490"/>
    </source>
</evidence>
<comment type="caution">
    <text evidence="8">The sequence shown here is derived from an EMBL/GenBank/DDBJ whole genome shotgun (WGS) entry which is preliminary data.</text>
</comment>
<keyword evidence="9" id="KW-1185">Reference proteome</keyword>
<dbReference type="Pfam" id="PF01782">
    <property type="entry name" value="RimM"/>
    <property type="match status" value="1"/>
</dbReference>
<accession>A0A4U5TRZ0</accession>
<reference evidence="8 9" key="1">
    <citation type="submission" date="2019-04" db="EMBL/GenBank/DDBJ databases">
        <title>Psychroflexus halotolerans sp. nov., isolated from a marine solar saltern.</title>
        <authorList>
            <person name="Feng X."/>
        </authorList>
    </citation>
    <scope>NUCLEOTIDE SEQUENCE [LARGE SCALE GENOMIC DNA]</scope>
    <source>
        <strain evidence="8 9">WDS2C27</strain>
    </source>
</reference>
<dbReference type="InterPro" id="IPR036976">
    <property type="entry name" value="RimM_N_sf"/>
</dbReference>
<sequence>MDKNEHFYLGTISRKFSFKGEVVLQINPDLNTYPKHIKSVFVDLQQKRIPFFIETTKAHKKNSIRVKFEDVNSEVETEKLVKHDVYVLKSELDLNEEFGLKDLIGFTAYHKNEKPIGKIENLNTSTPQAIFEILSEKGSVLIPVNEDWILEIDEDNKAIYFELPDGLLDLND</sequence>
<dbReference type="Proteomes" id="UP000306552">
    <property type="component" value="Unassembled WGS sequence"/>
</dbReference>
<evidence type="ECO:0000256" key="3">
    <source>
        <dbReference type="ARBA" id="ARBA00022552"/>
    </source>
</evidence>
<feature type="domain" description="RimM N-terminal" evidence="6">
    <location>
        <begin position="9"/>
        <end position="90"/>
    </location>
</feature>
<evidence type="ECO:0000259" key="6">
    <source>
        <dbReference type="Pfam" id="PF01782"/>
    </source>
</evidence>
<dbReference type="PANTHER" id="PTHR33692:SF1">
    <property type="entry name" value="RIBOSOME MATURATION FACTOR RIMM"/>
    <property type="match status" value="1"/>
</dbReference>
<dbReference type="GO" id="GO:0006364">
    <property type="term" value="P:rRNA processing"/>
    <property type="evidence" value="ECO:0007669"/>
    <property type="project" value="UniProtKB-UniRule"/>
</dbReference>
<evidence type="ECO:0000259" key="7">
    <source>
        <dbReference type="Pfam" id="PF24986"/>
    </source>
</evidence>
<name>A0A4U5TRZ0_9FLAO</name>
<keyword evidence="4 5" id="KW-0143">Chaperone</keyword>
<dbReference type="InterPro" id="IPR011961">
    <property type="entry name" value="RimM"/>
</dbReference>
<dbReference type="Pfam" id="PF24986">
    <property type="entry name" value="PRC_RimM"/>
    <property type="match status" value="1"/>
</dbReference>
<dbReference type="PANTHER" id="PTHR33692">
    <property type="entry name" value="RIBOSOME MATURATION FACTOR RIMM"/>
    <property type="match status" value="1"/>
</dbReference>
<feature type="domain" description="Ribosome maturation factor RimM PRC barrel" evidence="7">
    <location>
        <begin position="101"/>
        <end position="167"/>
    </location>
</feature>
<dbReference type="RefSeq" id="WP_138930567.1">
    <property type="nucleotide sequence ID" value="NZ_SWMU01000001.1"/>
</dbReference>
<comment type="subcellular location">
    <subcellularLocation>
        <location evidence="5">Cytoplasm</location>
    </subcellularLocation>
</comment>
<evidence type="ECO:0000256" key="5">
    <source>
        <dbReference type="HAMAP-Rule" id="MF_00014"/>
    </source>
</evidence>
<protein>
    <recommendedName>
        <fullName evidence="5">Ribosome maturation factor RimM</fullName>
    </recommendedName>
</protein>
<dbReference type="GO" id="GO:0005737">
    <property type="term" value="C:cytoplasm"/>
    <property type="evidence" value="ECO:0007669"/>
    <property type="project" value="UniProtKB-SubCell"/>
</dbReference>
<dbReference type="Gene3D" id="2.30.30.240">
    <property type="entry name" value="PRC-barrel domain"/>
    <property type="match status" value="1"/>
</dbReference>
<keyword evidence="2 5" id="KW-0690">Ribosome biogenesis</keyword>
<dbReference type="NCBIfam" id="TIGR02273">
    <property type="entry name" value="16S_RimM"/>
    <property type="match status" value="1"/>
</dbReference>
<dbReference type="AlphaFoldDB" id="A0A4U5TRZ0"/>
<keyword evidence="3 5" id="KW-0698">rRNA processing</keyword>
<dbReference type="EMBL" id="SWMU01000001">
    <property type="protein sequence ID" value="TKS56863.1"/>
    <property type="molecule type" value="Genomic_DNA"/>
</dbReference>
<keyword evidence="1 5" id="KW-0963">Cytoplasm</keyword>
<comment type="function">
    <text evidence="5">An accessory protein needed during the final step in the assembly of 30S ribosomal subunit, possibly for assembly of the head region. Essential for efficient processing of 16S rRNA. May be needed both before and after RbfA during the maturation of 16S rRNA. It has affinity for free ribosomal 30S subunits but not for 70S ribosomes.</text>
</comment>
<proteinExistence type="inferred from homology"/>
<evidence type="ECO:0000256" key="2">
    <source>
        <dbReference type="ARBA" id="ARBA00022517"/>
    </source>
</evidence>
<dbReference type="Gene3D" id="2.40.30.60">
    <property type="entry name" value="RimM"/>
    <property type="match status" value="1"/>
</dbReference>
<comment type="domain">
    <text evidence="5">The PRC barrel domain binds ribosomal protein uS19.</text>
</comment>
<dbReference type="GO" id="GO:0042274">
    <property type="term" value="P:ribosomal small subunit biogenesis"/>
    <property type="evidence" value="ECO:0007669"/>
    <property type="project" value="UniProtKB-UniRule"/>
</dbReference>
<dbReference type="InterPro" id="IPR009000">
    <property type="entry name" value="Transl_B-barrel_sf"/>
</dbReference>
<dbReference type="InterPro" id="IPR002676">
    <property type="entry name" value="RimM_N"/>
</dbReference>
<dbReference type="SUPFAM" id="SSF50447">
    <property type="entry name" value="Translation proteins"/>
    <property type="match status" value="1"/>
</dbReference>
<comment type="similarity">
    <text evidence="5">Belongs to the RimM family.</text>
</comment>
<dbReference type="InterPro" id="IPR011033">
    <property type="entry name" value="PRC_barrel-like_sf"/>
</dbReference>